<dbReference type="VEuPathDB" id="FungiDB:LCOR_06697.1"/>
<dbReference type="Proteomes" id="UP000027586">
    <property type="component" value="Unassembled WGS sequence"/>
</dbReference>
<protein>
    <submittedName>
        <fullName evidence="2">Uncharacterized protein</fullName>
    </submittedName>
</protein>
<dbReference type="AlphaFoldDB" id="A0A068RZM3"/>
<comment type="caution">
    <text evidence="2">The sequence shown here is derived from an EMBL/GenBank/DDBJ whole genome shotgun (WGS) entry which is preliminary data.</text>
</comment>
<name>A0A068RZM3_9FUNG</name>
<gene>
    <name evidence="2" type="ORF">LCOR_06697.1</name>
</gene>
<proteinExistence type="predicted"/>
<evidence type="ECO:0000313" key="2">
    <source>
        <dbReference type="EMBL" id="CDH55563.1"/>
    </source>
</evidence>
<feature type="compositionally biased region" description="Low complexity" evidence="1">
    <location>
        <begin position="1"/>
        <end position="21"/>
    </location>
</feature>
<sequence length="78" mass="8448">MPSNSSNPSSSSAVSTCSSTRSRMHHSKLPHINKAAFIQWLSATHMKRPQATRDNGDLANGSCCYGMVVAEERVVVVE</sequence>
<evidence type="ECO:0000256" key="1">
    <source>
        <dbReference type="SAM" id="MobiDB-lite"/>
    </source>
</evidence>
<accession>A0A068RZM3</accession>
<keyword evidence="3" id="KW-1185">Reference proteome</keyword>
<dbReference type="EMBL" id="CBTN010000030">
    <property type="protein sequence ID" value="CDH55563.1"/>
    <property type="molecule type" value="Genomic_DNA"/>
</dbReference>
<evidence type="ECO:0000313" key="3">
    <source>
        <dbReference type="Proteomes" id="UP000027586"/>
    </source>
</evidence>
<organism evidence="2 3">
    <name type="scientific">Lichtheimia corymbifera JMRC:FSU:9682</name>
    <dbReference type="NCBI Taxonomy" id="1263082"/>
    <lineage>
        <taxon>Eukaryota</taxon>
        <taxon>Fungi</taxon>
        <taxon>Fungi incertae sedis</taxon>
        <taxon>Mucoromycota</taxon>
        <taxon>Mucoromycotina</taxon>
        <taxon>Mucoromycetes</taxon>
        <taxon>Mucorales</taxon>
        <taxon>Lichtheimiaceae</taxon>
        <taxon>Lichtheimia</taxon>
    </lineage>
</organism>
<feature type="region of interest" description="Disordered" evidence="1">
    <location>
        <begin position="1"/>
        <end position="26"/>
    </location>
</feature>
<reference evidence="2" key="1">
    <citation type="submission" date="2013-08" db="EMBL/GenBank/DDBJ databases">
        <title>Gene expansion shapes genome architecture in the human pathogen Lichtheimia corymbifera: an evolutionary genomics analysis in the ancient terrestrial Mucorales (Mucoromycotina).</title>
        <authorList>
            <person name="Schwartze V.U."/>
            <person name="Winter S."/>
            <person name="Shelest E."/>
            <person name="Marcet-Houben M."/>
            <person name="Horn F."/>
            <person name="Wehner S."/>
            <person name="Hoffmann K."/>
            <person name="Riege K."/>
            <person name="Sammeth M."/>
            <person name="Nowrousian M."/>
            <person name="Valiante V."/>
            <person name="Linde J."/>
            <person name="Jacobsen I.D."/>
            <person name="Marz M."/>
            <person name="Brakhage A.A."/>
            <person name="Gabaldon T."/>
            <person name="Bocker S."/>
            <person name="Voigt K."/>
        </authorList>
    </citation>
    <scope>NUCLEOTIDE SEQUENCE [LARGE SCALE GENOMIC DNA]</scope>
    <source>
        <strain evidence="2">FSU 9682</strain>
    </source>
</reference>